<feature type="region of interest" description="Disordered" evidence="1">
    <location>
        <begin position="511"/>
        <end position="551"/>
    </location>
</feature>
<gene>
    <name evidence="2" type="ORF">FOB60_005718</name>
</gene>
<dbReference type="InterPro" id="IPR012677">
    <property type="entry name" value="Nucleotide-bd_a/b_plait_sf"/>
</dbReference>
<proteinExistence type="predicted"/>
<accession>A0A8X7NGT4</accession>
<comment type="caution">
    <text evidence="2">The sequence shown here is derived from an EMBL/GenBank/DDBJ whole genome shotgun (WGS) entry which is preliminary data.</text>
</comment>
<evidence type="ECO:0008006" key="4">
    <source>
        <dbReference type="Google" id="ProtNLM"/>
    </source>
</evidence>
<dbReference type="GO" id="GO:0003676">
    <property type="term" value="F:nucleic acid binding"/>
    <property type="evidence" value="ECO:0007669"/>
    <property type="project" value="InterPro"/>
</dbReference>
<evidence type="ECO:0000313" key="3">
    <source>
        <dbReference type="Proteomes" id="UP000590412"/>
    </source>
</evidence>
<sequence length="836" mass="94452">MATHSYIKNSDFNGHTAPNHAVSTPHATPQTNSVNSNQERNGYFTKHPQQHQPQKLGTAPRVCKSEYSFDPSDDGTGSFDSLEGGQPQQDLIDCVNEHIFAEPDSDGSGFYNFPVGLEVQAKNSRAKVKIEHIVSQFSKLSIIEEKFEQQQQQQQQQPRSLLRTLSIGFKSKQQLDDLIYRLYEAKIEFELDYSKFVSHPGVLFIKNLSTDLVFEDNDSSSDASSDYTASERLKKHHKLYQFLNENSHFKSLQDIRLFTNDSPTHGTSNSSDNSASSSSSSAFAIVKFSNYLDVDILIEKLSRHTPNIFNDNPSIPLFLNRYINKRERLSYGSLSGTSHNYIPRRDSSASMGATPMSTSSSTSSTSQSLRCYYHSHPHQHQHQHQHQQHHTHPHPHPHSGANSIRSSNDNFSLIILENLINFFPPNLTKDKFEQFLYKIKTFGNQIESIYFPIADKGEALTVLHFVDFGYIRFKPSGNFMENTFRMLYYLNELSWDEVMGLDMKNLPPLMEKKEEDGDFNDDEGSSNEGSESGNDFEEGGSSSDSSGEGSTPVVINRKLSVTIAQHKHNHYLFSQANQYFLTFNPALLNTKQSPIGINYPNPIYTINSFIRNVNYQETNLYVNNFSVIFNNDDVTWESFWKQFGSIKSAKIIKPHFYRDDDSFDGEEQKAGRIGFIFYETFKMAIRAILMTNNKLVQVNNFNPMVIQSSFAIQKSNPNHKAFTLPPVPPMGNPATTPLPPLDFPLTSPKSMGPAQASTGASGMQYYTYQPVIPYYYGYHPNPYMFGAQSMFNVAGATPNIECPMMPDAIAALNLVNGLSNGQDSLAQREVSNYEKK</sequence>
<dbReference type="AlphaFoldDB" id="A0A8X7NGT4"/>
<feature type="compositionally biased region" description="Polar residues" evidence="1">
    <location>
        <begin position="21"/>
        <end position="40"/>
    </location>
</feature>
<dbReference type="Proteomes" id="UP000590412">
    <property type="component" value="Unassembled WGS sequence"/>
</dbReference>
<feature type="region of interest" description="Disordered" evidence="1">
    <location>
        <begin position="1"/>
        <end position="87"/>
    </location>
</feature>
<evidence type="ECO:0000313" key="2">
    <source>
        <dbReference type="EMBL" id="KAF6042964.1"/>
    </source>
</evidence>
<dbReference type="Gene3D" id="3.30.70.330">
    <property type="match status" value="1"/>
</dbReference>
<evidence type="ECO:0000256" key="1">
    <source>
        <dbReference type="SAM" id="MobiDB-lite"/>
    </source>
</evidence>
<dbReference type="SUPFAM" id="SSF54928">
    <property type="entry name" value="RNA-binding domain, RBD"/>
    <property type="match status" value="1"/>
</dbReference>
<reference evidence="2" key="1">
    <citation type="submission" date="2020-03" db="EMBL/GenBank/DDBJ databases">
        <title>FDA dAtabase for Regulatory Grade micrObial Sequences (FDA-ARGOS): Supporting development and validation of Infectious Disease Dx tests.</title>
        <authorList>
            <person name="Campos J."/>
            <person name="Goldberg B."/>
            <person name="Tallon L."/>
            <person name="Sadzewicz L."/>
            <person name="Vavikolanu K."/>
            <person name="Mehta A."/>
            <person name="Aluvathingal J."/>
            <person name="Nadendla S."/>
            <person name="Nandy P."/>
            <person name="Geyer C."/>
            <person name="Yan Y."/>
            <person name="Sichtig H."/>
        </authorList>
    </citation>
    <scope>NUCLEOTIDE SEQUENCE [LARGE SCALE GENOMIC DNA]</scope>
    <source>
        <strain evidence="2">FDAARGOS_652</strain>
    </source>
</reference>
<organism evidence="2 3">
    <name type="scientific">Candida parapsilosis</name>
    <name type="common">Yeast</name>
    <dbReference type="NCBI Taxonomy" id="5480"/>
    <lineage>
        <taxon>Eukaryota</taxon>
        <taxon>Fungi</taxon>
        <taxon>Dikarya</taxon>
        <taxon>Ascomycota</taxon>
        <taxon>Saccharomycotina</taxon>
        <taxon>Pichiomycetes</taxon>
        <taxon>Debaryomycetaceae</taxon>
        <taxon>Candida/Lodderomyces clade</taxon>
        <taxon>Candida</taxon>
    </lineage>
</organism>
<protein>
    <recommendedName>
        <fullName evidence="4">RRM domain-containing protein</fullName>
    </recommendedName>
</protein>
<feature type="compositionally biased region" description="Low complexity" evidence="1">
    <location>
        <begin position="348"/>
        <end position="368"/>
    </location>
</feature>
<name>A0A8X7NGT4_CANPA</name>
<feature type="compositionally biased region" description="Acidic residues" evidence="1">
    <location>
        <begin position="516"/>
        <end position="525"/>
    </location>
</feature>
<feature type="compositionally biased region" description="Basic residues" evidence="1">
    <location>
        <begin position="373"/>
        <end position="397"/>
    </location>
</feature>
<feature type="compositionally biased region" description="Low complexity" evidence="1">
    <location>
        <begin position="526"/>
        <end position="550"/>
    </location>
</feature>
<dbReference type="EMBL" id="JABWAB010000013">
    <property type="protein sequence ID" value="KAF6042964.1"/>
    <property type="molecule type" value="Genomic_DNA"/>
</dbReference>
<dbReference type="InterPro" id="IPR035979">
    <property type="entry name" value="RBD_domain_sf"/>
</dbReference>
<feature type="region of interest" description="Disordered" evidence="1">
    <location>
        <begin position="334"/>
        <end position="403"/>
    </location>
</feature>
<feature type="compositionally biased region" description="Polar residues" evidence="1">
    <location>
        <begin position="1"/>
        <end position="13"/>
    </location>
</feature>